<proteinExistence type="predicted"/>
<evidence type="ECO:0000313" key="2">
    <source>
        <dbReference type="EMBL" id="KVN81620.1"/>
    </source>
</evidence>
<sequence length="62" mass="7561">MDHRALLFYLPAYSPELNKIEIVWRQLKYRWRNFVTWNKETIDAELAELLRGYGSAFQTYFS</sequence>
<dbReference type="Pfam" id="PF13358">
    <property type="entry name" value="DDE_3"/>
    <property type="match status" value="1"/>
</dbReference>
<gene>
    <name evidence="2" type="ORF">WJ68_20230</name>
</gene>
<organism evidence="2 3">
    <name type="scientific">Burkholderia ubonensis</name>
    <dbReference type="NCBI Taxonomy" id="101571"/>
    <lineage>
        <taxon>Bacteria</taxon>
        <taxon>Pseudomonadati</taxon>
        <taxon>Pseudomonadota</taxon>
        <taxon>Betaproteobacteria</taxon>
        <taxon>Burkholderiales</taxon>
        <taxon>Burkholderiaceae</taxon>
        <taxon>Burkholderia</taxon>
        <taxon>Burkholderia cepacia complex</taxon>
    </lineage>
</organism>
<name>A0ABD4DYF8_9BURK</name>
<dbReference type="Proteomes" id="UP000057910">
    <property type="component" value="Unassembled WGS sequence"/>
</dbReference>
<evidence type="ECO:0000313" key="3">
    <source>
        <dbReference type="Proteomes" id="UP000057910"/>
    </source>
</evidence>
<reference evidence="2 3" key="1">
    <citation type="submission" date="2015-11" db="EMBL/GenBank/DDBJ databases">
        <title>Expanding the genomic diversity of Burkholderia species for the development of highly accurate diagnostics.</title>
        <authorList>
            <person name="Sahl J."/>
            <person name="Keim P."/>
            <person name="Wagner D."/>
        </authorList>
    </citation>
    <scope>NUCLEOTIDE SEQUENCE [LARGE SCALE GENOMIC DNA]</scope>
    <source>
        <strain evidence="2 3">MSMB1585WGS</strain>
    </source>
</reference>
<accession>A0ABD4DYF8</accession>
<evidence type="ECO:0000259" key="1">
    <source>
        <dbReference type="Pfam" id="PF13358"/>
    </source>
</evidence>
<dbReference type="EMBL" id="LPAD01000081">
    <property type="protein sequence ID" value="KVN81620.1"/>
    <property type="molecule type" value="Genomic_DNA"/>
</dbReference>
<dbReference type="Gene3D" id="3.30.420.10">
    <property type="entry name" value="Ribonuclease H-like superfamily/Ribonuclease H"/>
    <property type="match status" value="1"/>
</dbReference>
<feature type="domain" description="Tc1-like transposase DDE" evidence="1">
    <location>
        <begin position="3"/>
        <end position="37"/>
    </location>
</feature>
<comment type="caution">
    <text evidence="2">The sequence shown here is derived from an EMBL/GenBank/DDBJ whole genome shotgun (WGS) entry which is preliminary data.</text>
</comment>
<dbReference type="InterPro" id="IPR038717">
    <property type="entry name" value="Tc1-like_DDE_dom"/>
</dbReference>
<dbReference type="InterPro" id="IPR036397">
    <property type="entry name" value="RNaseH_sf"/>
</dbReference>
<dbReference type="AlphaFoldDB" id="A0ABD4DYF8"/>
<protein>
    <submittedName>
        <fullName evidence="2">Transposase</fullName>
    </submittedName>
</protein>